<dbReference type="EMBL" id="KQ981161">
    <property type="protein sequence ID" value="KYN45428.1"/>
    <property type="molecule type" value="Genomic_DNA"/>
</dbReference>
<evidence type="ECO:0000313" key="2">
    <source>
        <dbReference type="Proteomes" id="UP000078541"/>
    </source>
</evidence>
<name>A0A195FYB5_9HYME</name>
<sequence>MADGIIKHETDLHCCCYTFVSRNARFVGSLPSSDTISVVLIECVV</sequence>
<evidence type="ECO:0000313" key="1">
    <source>
        <dbReference type="EMBL" id="KYN45428.1"/>
    </source>
</evidence>
<accession>A0A195FYB5</accession>
<proteinExistence type="predicted"/>
<keyword evidence="2" id="KW-1185">Reference proteome</keyword>
<dbReference type="AlphaFoldDB" id="A0A195FYB5"/>
<protein>
    <submittedName>
        <fullName evidence="1">Uncharacterized protein</fullName>
    </submittedName>
</protein>
<gene>
    <name evidence="1" type="ORF">ALC56_00122</name>
</gene>
<dbReference type="Proteomes" id="UP000078541">
    <property type="component" value="Unassembled WGS sequence"/>
</dbReference>
<organism evidence="1 2">
    <name type="scientific">Trachymyrmex septentrionalis</name>
    <dbReference type="NCBI Taxonomy" id="34720"/>
    <lineage>
        <taxon>Eukaryota</taxon>
        <taxon>Metazoa</taxon>
        <taxon>Ecdysozoa</taxon>
        <taxon>Arthropoda</taxon>
        <taxon>Hexapoda</taxon>
        <taxon>Insecta</taxon>
        <taxon>Pterygota</taxon>
        <taxon>Neoptera</taxon>
        <taxon>Endopterygota</taxon>
        <taxon>Hymenoptera</taxon>
        <taxon>Apocrita</taxon>
        <taxon>Aculeata</taxon>
        <taxon>Formicoidea</taxon>
        <taxon>Formicidae</taxon>
        <taxon>Myrmicinae</taxon>
        <taxon>Trachymyrmex</taxon>
    </lineage>
</organism>
<reference evidence="1 2" key="1">
    <citation type="submission" date="2016-03" db="EMBL/GenBank/DDBJ databases">
        <title>Trachymyrmex septentrionalis WGS genome.</title>
        <authorList>
            <person name="Nygaard S."/>
            <person name="Hu H."/>
            <person name="Boomsma J."/>
            <person name="Zhang G."/>
        </authorList>
    </citation>
    <scope>NUCLEOTIDE SEQUENCE [LARGE SCALE GENOMIC DNA]</scope>
    <source>
        <strain evidence="1">Tsep2-gDNA-1</strain>
        <tissue evidence="1">Whole body</tissue>
    </source>
</reference>